<dbReference type="Proteomes" id="UP001165186">
    <property type="component" value="Unassembled WGS sequence"/>
</dbReference>
<reference evidence="1" key="1">
    <citation type="submission" date="2024-09" db="EMBL/GenBank/DDBJ databases">
        <title>Draft Genome Sequences of Neofusicoccum parvum.</title>
        <authorList>
            <person name="Ashida A."/>
            <person name="Camagna M."/>
            <person name="Tanaka A."/>
            <person name="Takemoto D."/>
        </authorList>
    </citation>
    <scope>NUCLEOTIDE SEQUENCE</scope>
    <source>
        <strain evidence="1">PPO83</strain>
    </source>
</reference>
<sequence length="147" mass="15549">MDSAGARQQRPAFPAPTASQTSSASQSSSSLSTLASPPAFPIAGPASQHAQAHSQVPMPPSSPVQQSHFFGSLHPGNMAAAQPAQVQRPQQQASRSTSWEYQPNRNGAGQTAQETMAYLNEYNLVAEAAKRAQMAVLMRDMEGVELS</sequence>
<evidence type="ECO:0000313" key="2">
    <source>
        <dbReference type="Proteomes" id="UP001165186"/>
    </source>
</evidence>
<name>A0ACB5S0L1_9PEZI</name>
<gene>
    <name evidence="1" type="primary">g9049</name>
    <name evidence="1" type="ORF">NpPPO83_00009049</name>
</gene>
<protein>
    <submittedName>
        <fullName evidence="1">Uncharacterized protein</fullName>
    </submittedName>
</protein>
<evidence type="ECO:0000313" key="1">
    <source>
        <dbReference type="EMBL" id="GME26332.1"/>
    </source>
</evidence>
<organism evidence="1 2">
    <name type="scientific">Neofusicoccum parvum</name>
    <dbReference type="NCBI Taxonomy" id="310453"/>
    <lineage>
        <taxon>Eukaryota</taxon>
        <taxon>Fungi</taxon>
        <taxon>Dikarya</taxon>
        <taxon>Ascomycota</taxon>
        <taxon>Pezizomycotina</taxon>
        <taxon>Dothideomycetes</taxon>
        <taxon>Dothideomycetes incertae sedis</taxon>
        <taxon>Botryosphaeriales</taxon>
        <taxon>Botryosphaeriaceae</taxon>
        <taxon>Neofusicoccum</taxon>
    </lineage>
</organism>
<proteinExistence type="predicted"/>
<dbReference type="EMBL" id="BSXG01000027">
    <property type="protein sequence ID" value="GME26332.1"/>
    <property type="molecule type" value="Genomic_DNA"/>
</dbReference>
<keyword evidence="2" id="KW-1185">Reference proteome</keyword>
<accession>A0ACB5S0L1</accession>
<comment type="caution">
    <text evidence="1">The sequence shown here is derived from an EMBL/GenBank/DDBJ whole genome shotgun (WGS) entry which is preliminary data.</text>
</comment>